<comment type="caution">
    <text evidence="1">The sequence shown here is derived from an EMBL/GenBank/DDBJ whole genome shotgun (WGS) entry which is preliminary data.</text>
</comment>
<evidence type="ECO:0000313" key="2">
    <source>
        <dbReference type="Proteomes" id="UP000095039"/>
    </source>
</evidence>
<keyword evidence="2" id="KW-1185">Reference proteome</keyword>
<organism evidence="1 2">
    <name type="scientific">Enterovibrio norvegicus FF-454</name>
    <dbReference type="NCBI Taxonomy" id="1185651"/>
    <lineage>
        <taxon>Bacteria</taxon>
        <taxon>Pseudomonadati</taxon>
        <taxon>Pseudomonadota</taxon>
        <taxon>Gammaproteobacteria</taxon>
        <taxon>Vibrionales</taxon>
        <taxon>Vibrionaceae</taxon>
        <taxon>Enterovibrio</taxon>
    </lineage>
</organism>
<name>A0A1E5CCK6_9GAMM</name>
<accession>A0A1E5CCK6</accession>
<protein>
    <submittedName>
        <fullName evidence="1">Uncharacterized protein</fullName>
    </submittedName>
</protein>
<reference evidence="1 2" key="1">
    <citation type="journal article" date="2012" name="Science">
        <title>Ecological populations of bacteria act as socially cohesive units of antibiotic production and resistance.</title>
        <authorList>
            <person name="Cordero O.X."/>
            <person name="Wildschutte H."/>
            <person name="Kirkup B."/>
            <person name="Proehl S."/>
            <person name="Ngo L."/>
            <person name="Hussain F."/>
            <person name="Le Roux F."/>
            <person name="Mincer T."/>
            <person name="Polz M.F."/>
        </authorList>
    </citation>
    <scope>NUCLEOTIDE SEQUENCE [LARGE SCALE GENOMIC DNA]</scope>
    <source>
        <strain evidence="1 2">FF-454</strain>
    </source>
</reference>
<proteinExistence type="predicted"/>
<evidence type="ECO:0000313" key="1">
    <source>
        <dbReference type="EMBL" id="OEE62882.1"/>
    </source>
</evidence>
<dbReference type="AlphaFoldDB" id="A0A1E5CCK6"/>
<dbReference type="EMBL" id="AJWN02000032">
    <property type="protein sequence ID" value="OEE62882.1"/>
    <property type="molecule type" value="Genomic_DNA"/>
</dbReference>
<sequence length="535" mass="59356">MFVDAGGVMSFKEPIPNFVKAMGHRVVSYILNISEAEARHALQHQGKLSAKQEDTVTSYVQLCRQMRAVAVSQGDIEQSFFHRLPHVLQNGQHIFSVWRRQNGGVTPSFNNSDPLARSLATVAAELYPLFLVKAGARPHLFYRASGYLSAAISHLPGNKTLYRHFIEDRSFERVFEVIGNEPSETFGHYVDSKGKRGVITLSSLPAALLINSYDLMRVRGPVSAEMFVNTVLEMLEIARSVADGEVAQIPLFVGFRNAALVDFDELETKWGTLRRYTPSIAEYVLQLPSQMAKRKDSGFMLESGYAYAINSGDLLDDDDWPSEVLEAESDKVSTELNITLCMAMCFLSDSPPFVAPEWAWHIDPFSLEGAKGAVDTVKEADEPVSITNGVLDELENWSLLLEDTDSTGIRLAFTRLFSAARQPDRLDGLLDSILALRNIFGAGKDADDVPQAVGELISGNANEAMELAESLSDDWNNILSGEAWWDSEEIREKTMSCISLCLTSLHHLYLKWPTMVSDPDRLQRIIAANGKPIAC</sequence>
<gene>
    <name evidence="1" type="ORF">A1OK_20070</name>
</gene>
<dbReference type="Proteomes" id="UP000095039">
    <property type="component" value="Unassembled WGS sequence"/>
</dbReference>